<protein>
    <submittedName>
        <fullName evidence="2">Sugar kinase</fullName>
    </submittedName>
</protein>
<accession>A0AAX1UJQ1</accession>
<dbReference type="InterPro" id="IPR043129">
    <property type="entry name" value="ATPase_NBD"/>
</dbReference>
<name>A0AAX1UJQ1_CERSP</name>
<dbReference type="Gene3D" id="3.30.420.40">
    <property type="match status" value="2"/>
</dbReference>
<reference evidence="2 3" key="1">
    <citation type="submission" date="2018-08" db="EMBL/GenBank/DDBJ databases">
        <title>Draft genome sequence of Rhodobacter sphaeroides FY.</title>
        <authorList>
            <person name="Rayyan A."/>
            <person name="Meyer T.E."/>
            <person name="Kyndt J.A."/>
        </authorList>
    </citation>
    <scope>NUCLEOTIDE SEQUENCE [LARGE SCALE GENOMIC DNA]</scope>
    <source>
        <strain evidence="2 3">FY</strain>
    </source>
</reference>
<dbReference type="RefSeq" id="WP_119000458.1">
    <property type="nucleotide sequence ID" value="NZ_QWGP01000014.1"/>
</dbReference>
<organism evidence="2 3">
    <name type="scientific">Cereibacter sphaeroides</name>
    <name type="common">Rhodobacter sphaeroides</name>
    <dbReference type="NCBI Taxonomy" id="1063"/>
    <lineage>
        <taxon>Bacteria</taxon>
        <taxon>Pseudomonadati</taxon>
        <taxon>Pseudomonadota</taxon>
        <taxon>Alphaproteobacteria</taxon>
        <taxon>Rhodobacterales</taxon>
        <taxon>Paracoccaceae</taxon>
        <taxon>Cereibacter</taxon>
    </lineage>
</organism>
<feature type="domain" description="ATPase BadF/BadG/BcrA/BcrD type" evidence="1">
    <location>
        <begin position="14"/>
        <end position="282"/>
    </location>
</feature>
<keyword evidence="2" id="KW-0808">Transferase</keyword>
<evidence type="ECO:0000313" key="3">
    <source>
        <dbReference type="Proteomes" id="UP000266305"/>
    </source>
</evidence>
<dbReference type="InterPro" id="IPR052519">
    <property type="entry name" value="Euk-type_GlcNAc_Kinase"/>
</dbReference>
<evidence type="ECO:0000313" key="2">
    <source>
        <dbReference type="EMBL" id="RHZ94105.1"/>
    </source>
</evidence>
<dbReference type="SUPFAM" id="SSF53067">
    <property type="entry name" value="Actin-like ATPase domain"/>
    <property type="match status" value="2"/>
</dbReference>
<dbReference type="PANTHER" id="PTHR43190">
    <property type="entry name" value="N-ACETYL-D-GLUCOSAMINE KINASE"/>
    <property type="match status" value="1"/>
</dbReference>
<dbReference type="EMBL" id="QWGP01000014">
    <property type="protein sequence ID" value="RHZ94105.1"/>
    <property type="molecule type" value="Genomic_DNA"/>
</dbReference>
<gene>
    <name evidence="2" type="ORF">D1114_13440</name>
</gene>
<keyword evidence="2" id="KW-0418">Kinase</keyword>
<comment type="caution">
    <text evidence="2">The sequence shown here is derived from an EMBL/GenBank/DDBJ whole genome shotgun (WGS) entry which is preliminary data.</text>
</comment>
<dbReference type="Pfam" id="PF01869">
    <property type="entry name" value="BcrAD_BadFG"/>
    <property type="match status" value="1"/>
</dbReference>
<dbReference type="InterPro" id="IPR002731">
    <property type="entry name" value="ATPase_BadF"/>
</dbReference>
<sequence length="313" mass="31715">MSLTAYSETGAPVVGVDIGGTKTEIRLARRDGTRLVKLRETVLPSHSWRGACVAEDAANLLAQVHLLIGDEPVAALGVGAHGCDDDGECEALAAALRARSPLPLRVVNDAELMPLAMGRVGQIGLVAGTGSIAVCRDAEGRMISAGGWGWLIGDDGSAAGLVREAARAVAVALDAGATTEDPLIRLMYASLGQPDLPRLGSTLASLGSAAAIGAHAPAVFDACDEGSPLAAAVIRAGAEALAELVMNLQVRGSTASHVVAGGSVIVSQPPLWRAFAAAVAQRSEGQITPHLFNGHPVEGACRLAADLVTPALS</sequence>
<dbReference type="AlphaFoldDB" id="A0AAX1UJQ1"/>
<evidence type="ECO:0000259" key="1">
    <source>
        <dbReference type="Pfam" id="PF01869"/>
    </source>
</evidence>
<dbReference type="GO" id="GO:0016301">
    <property type="term" value="F:kinase activity"/>
    <property type="evidence" value="ECO:0007669"/>
    <property type="project" value="UniProtKB-KW"/>
</dbReference>
<proteinExistence type="predicted"/>
<dbReference type="Proteomes" id="UP000266305">
    <property type="component" value="Unassembled WGS sequence"/>
</dbReference>
<dbReference type="PANTHER" id="PTHR43190:SF3">
    <property type="entry name" value="N-ACETYL-D-GLUCOSAMINE KINASE"/>
    <property type="match status" value="1"/>
</dbReference>